<keyword evidence="1" id="KW-0663">Pyridoxal phosphate</keyword>
<dbReference type="GO" id="GO:0000271">
    <property type="term" value="P:polysaccharide biosynthetic process"/>
    <property type="evidence" value="ECO:0007669"/>
    <property type="project" value="TreeGrafter"/>
</dbReference>
<proteinExistence type="inferred from homology"/>
<dbReference type="InterPro" id="IPR015424">
    <property type="entry name" value="PyrdxlP-dep_Trfase"/>
</dbReference>
<comment type="similarity">
    <text evidence="1">Belongs to the DegT/DnrJ/EryC1 family.</text>
</comment>
<protein>
    <submittedName>
        <fullName evidence="2">NarL family transcriptional regulator</fullName>
    </submittedName>
</protein>
<sequence>MRVPYALTVYGKEEIRAVNEVLKDPTKLVTGPRVREFEQKIAALFGKKFGIMVNSGSSANVLAVESMELPVGSEVITPVLTFATTVAPIVQKNLVPAFADVEEGTYQINTNQLEELLSPKTKAIMIPSLIGNLPDFSALESFAKKHDLWFVEDSCDTLGARFNKKPTGAYSDISTTSFYASHVITAAAAGGVVAYHDPVLAKRALIKANWGRESTLFGFYEKSEEIQKRFTGMLGDIPYDAKFIFSEIGYNFQVTEINGAFGLEQLKRYPEFARRRKQNFKKLLKFFKQYEHLFVLPVEHPDADTAWLAFPLTIRKGAPFTRLELTKHLEEQNIQTRPIFTGNILRQPAFANITAKKLSGGYPVAENIMRNGFLIGCHHGLTDIHLEYLFDTFADYLKRAV</sequence>
<dbReference type="GO" id="GO:0030170">
    <property type="term" value="F:pyridoxal phosphate binding"/>
    <property type="evidence" value="ECO:0007669"/>
    <property type="project" value="TreeGrafter"/>
</dbReference>
<dbReference type="PANTHER" id="PTHR30244:SF34">
    <property type="entry name" value="DTDP-4-AMINO-4,6-DIDEOXYGALACTOSE TRANSAMINASE"/>
    <property type="match status" value="1"/>
</dbReference>
<dbReference type="PANTHER" id="PTHR30244">
    <property type="entry name" value="TRANSAMINASE"/>
    <property type="match status" value="1"/>
</dbReference>
<dbReference type="STRING" id="1802301.A2664_00680"/>
<dbReference type="Gene3D" id="3.90.1150.10">
    <property type="entry name" value="Aspartate Aminotransferase, domain 1"/>
    <property type="match status" value="1"/>
</dbReference>
<accession>A0A1G2M615</accession>
<dbReference type="Gene3D" id="3.40.640.10">
    <property type="entry name" value="Type I PLP-dependent aspartate aminotransferase-like (Major domain)"/>
    <property type="match status" value="1"/>
</dbReference>
<dbReference type="InterPro" id="IPR015421">
    <property type="entry name" value="PyrdxlP-dep_Trfase_major"/>
</dbReference>
<dbReference type="AlphaFoldDB" id="A0A1G2M615"/>
<reference evidence="2 3" key="1">
    <citation type="journal article" date="2016" name="Nat. Commun.">
        <title>Thousands of microbial genomes shed light on interconnected biogeochemical processes in an aquifer system.</title>
        <authorList>
            <person name="Anantharaman K."/>
            <person name="Brown C.T."/>
            <person name="Hug L.A."/>
            <person name="Sharon I."/>
            <person name="Castelle C.J."/>
            <person name="Probst A.J."/>
            <person name="Thomas B.C."/>
            <person name="Singh A."/>
            <person name="Wilkins M.J."/>
            <person name="Karaoz U."/>
            <person name="Brodie E.L."/>
            <person name="Williams K.H."/>
            <person name="Hubbard S.S."/>
            <person name="Banfield J.F."/>
        </authorList>
    </citation>
    <scope>NUCLEOTIDE SEQUENCE [LARGE SCALE GENOMIC DNA]</scope>
</reference>
<evidence type="ECO:0000313" key="2">
    <source>
        <dbReference type="EMBL" id="OHA18502.1"/>
    </source>
</evidence>
<dbReference type="Pfam" id="PF01041">
    <property type="entry name" value="DegT_DnrJ_EryC1"/>
    <property type="match status" value="1"/>
</dbReference>
<dbReference type="EMBL" id="MHRF01000005">
    <property type="protein sequence ID" value="OHA18502.1"/>
    <property type="molecule type" value="Genomic_DNA"/>
</dbReference>
<evidence type="ECO:0000256" key="1">
    <source>
        <dbReference type="RuleBase" id="RU004508"/>
    </source>
</evidence>
<dbReference type="GO" id="GO:0008483">
    <property type="term" value="F:transaminase activity"/>
    <property type="evidence" value="ECO:0007669"/>
    <property type="project" value="TreeGrafter"/>
</dbReference>
<dbReference type="SUPFAM" id="SSF53383">
    <property type="entry name" value="PLP-dependent transferases"/>
    <property type="match status" value="1"/>
</dbReference>
<organism evidence="2 3">
    <name type="scientific">Candidatus Taylorbacteria bacterium RIFCSPHIGHO2_01_FULL_46_22b</name>
    <dbReference type="NCBI Taxonomy" id="1802301"/>
    <lineage>
        <taxon>Bacteria</taxon>
        <taxon>Candidatus Tayloriibacteriota</taxon>
    </lineage>
</organism>
<gene>
    <name evidence="2" type="ORF">A2664_00680</name>
</gene>
<evidence type="ECO:0000313" key="3">
    <source>
        <dbReference type="Proteomes" id="UP000178873"/>
    </source>
</evidence>
<name>A0A1G2M615_9BACT</name>
<dbReference type="InterPro" id="IPR015422">
    <property type="entry name" value="PyrdxlP-dep_Trfase_small"/>
</dbReference>
<dbReference type="Proteomes" id="UP000178873">
    <property type="component" value="Unassembled WGS sequence"/>
</dbReference>
<comment type="caution">
    <text evidence="2">The sequence shown here is derived from an EMBL/GenBank/DDBJ whole genome shotgun (WGS) entry which is preliminary data.</text>
</comment>
<dbReference type="PIRSF" id="PIRSF000390">
    <property type="entry name" value="PLP_StrS"/>
    <property type="match status" value="1"/>
</dbReference>
<dbReference type="InterPro" id="IPR000653">
    <property type="entry name" value="DegT/StrS_aminotransferase"/>
</dbReference>